<dbReference type="Proteomes" id="UP000044841">
    <property type="component" value="Unassembled WGS sequence"/>
</dbReference>
<gene>
    <name evidence="2" type="ORF">RSOLAG22IIIB_10249</name>
</gene>
<organism evidence="2 3">
    <name type="scientific">Rhizoctonia solani</name>
    <dbReference type="NCBI Taxonomy" id="456999"/>
    <lineage>
        <taxon>Eukaryota</taxon>
        <taxon>Fungi</taxon>
        <taxon>Dikarya</taxon>
        <taxon>Basidiomycota</taxon>
        <taxon>Agaricomycotina</taxon>
        <taxon>Agaricomycetes</taxon>
        <taxon>Cantharellales</taxon>
        <taxon>Ceratobasidiaceae</taxon>
        <taxon>Rhizoctonia</taxon>
    </lineage>
</organism>
<sequence length="519" mass="58745">MNPSISQTTDGWYVDAAFGTSAEGSNQVLPSDLQFTQLAPNNALGLEVGYNASFRKRKRMRRDSPEHSQEERSSLTKPNLLRAPVLMAPLPVRGASLNAPLVTQRLTDIQPINNSRDCNKDMCENAAPTGVGDYDMDGEDAILTGDDRVVETLYEETLKGDAVDLRKLFDLVNELLKTQVNLSQSVRKFDARTQELVATNTTHPANGGGSYVSPPEPPEPISWDQTIQYDEPAGRQRRARRRILLMALIRETIFKLLSRRSVHDPLPPPPPPGLRVPTLLEFAIRWHEYYKSIFNQLAANIVVQKISIEQSGMLTPEELNELPSMVSSHIKYLCRCYKDQNRDDAEDFNALRLRRCAIGTRKRQLFATRLQVLDRFPKHLGKHRHLIVHLGVDGTSSDEEDPKGSGTYKIKKKPQLSSKVTLLKRDLDQVYQLYFKGPGAKGSQVHRRIPSDINSTRPFTIQGLPLPCISRAWYQELDPAEREFYQFTPHNYDFSFPMSLLNVQESGWPVGERSRDVSP</sequence>
<evidence type="ECO:0000313" key="3">
    <source>
        <dbReference type="Proteomes" id="UP000044841"/>
    </source>
</evidence>
<evidence type="ECO:0000313" key="2">
    <source>
        <dbReference type="EMBL" id="CUA72715.1"/>
    </source>
</evidence>
<protein>
    <submittedName>
        <fullName evidence="2">Uncharacterized protein</fullName>
    </submittedName>
</protein>
<feature type="region of interest" description="Disordered" evidence="1">
    <location>
        <begin position="55"/>
        <end position="79"/>
    </location>
</feature>
<reference evidence="2 3" key="1">
    <citation type="submission" date="2015-07" db="EMBL/GenBank/DDBJ databases">
        <authorList>
            <person name="Noorani M."/>
        </authorList>
    </citation>
    <scope>NUCLEOTIDE SEQUENCE [LARGE SCALE GENOMIC DNA]</scope>
    <source>
        <strain evidence="2">BBA 69670</strain>
    </source>
</reference>
<feature type="compositionally biased region" description="Basic and acidic residues" evidence="1">
    <location>
        <begin position="62"/>
        <end position="74"/>
    </location>
</feature>
<proteinExistence type="predicted"/>
<name>A0A0K6G2H8_9AGAM</name>
<dbReference type="EMBL" id="CYGV01001306">
    <property type="protein sequence ID" value="CUA72715.1"/>
    <property type="molecule type" value="Genomic_DNA"/>
</dbReference>
<evidence type="ECO:0000256" key="1">
    <source>
        <dbReference type="SAM" id="MobiDB-lite"/>
    </source>
</evidence>
<keyword evidence="3" id="KW-1185">Reference proteome</keyword>
<dbReference type="AlphaFoldDB" id="A0A0K6G2H8"/>
<accession>A0A0K6G2H8</accession>